<dbReference type="AlphaFoldDB" id="A0A438K8K1"/>
<evidence type="ECO:0000256" key="4">
    <source>
        <dbReference type="ARBA" id="ARBA00022989"/>
    </source>
</evidence>
<feature type="region of interest" description="Disordered" evidence="6">
    <location>
        <begin position="220"/>
        <end position="245"/>
    </location>
</feature>
<feature type="transmembrane region" description="Helical" evidence="7">
    <location>
        <begin position="400"/>
        <end position="420"/>
    </location>
</feature>
<accession>A0A438K8K1</accession>
<dbReference type="PANTHER" id="PTHR14255:SF1">
    <property type="entry name" value="SULFITE EXPORTER TAUE_SAFE FAMILY PROTEIN 3"/>
    <property type="match status" value="1"/>
</dbReference>
<evidence type="ECO:0000256" key="7">
    <source>
        <dbReference type="SAM" id="Phobius"/>
    </source>
</evidence>
<feature type="transmembrane region" description="Helical" evidence="7">
    <location>
        <begin position="292"/>
        <end position="314"/>
    </location>
</feature>
<keyword evidence="3 7" id="KW-0812">Transmembrane</keyword>
<organism evidence="9 10">
    <name type="scientific">Vitis vinifera</name>
    <name type="common">Grape</name>
    <dbReference type="NCBI Taxonomy" id="29760"/>
    <lineage>
        <taxon>Eukaryota</taxon>
        <taxon>Viridiplantae</taxon>
        <taxon>Streptophyta</taxon>
        <taxon>Embryophyta</taxon>
        <taxon>Tracheophyta</taxon>
        <taxon>Spermatophyta</taxon>
        <taxon>Magnoliopsida</taxon>
        <taxon>eudicotyledons</taxon>
        <taxon>Gunneridae</taxon>
        <taxon>Pentapetalae</taxon>
        <taxon>rosids</taxon>
        <taxon>Vitales</taxon>
        <taxon>Vitaceae</taxon>
        <taxon>Viteae</taxon>
        <taxon>Vitis</taxon>
    </lineage>
</organism>
<proteinExistence type="inferred from homology"/>
<reference evidence="9 10" key="1">
    <citation type="journal article" date="2018" name="PLoS Genet.">
        <title>Population sequencing reveals clonal diversity and ancestral inbreeding in the grapevine cultivar Chardonnay.</title>
        <authorList>
            <person name="Roach M.J."/>
            <person name="Johnson D.L."/>
            <person name="Bohlmann J."/>
            <person name="van Vuuren H.J."/>
            <person name="Jones S.J."/>
            <person name="Pretorius I.S."/>
            <person name="Schmidt S.A."/>
            <person name="Borneman A.R."/>
        </authorList>
    </citation>
    <scope>NUCLEOTIDE SEQUENCE [LARGE SCALE GENOMIC DNA]</scope>
    <source>
        <strain evidence="10">cv. Chardonnay</strain>
        <tissue evidence="9">Leaf</tissue>
    </source>
</reference>
<evidence type="ECO:0000256" key="5">
    <source>
        <dbReference type="ARBA" id="ARBA00023136"/>
    </source>
</evidence>
<dbReference type="PANTHER" id="PTHR14255">
    <property type="entry name" value="CEREBLON"/>
    <property type="match status" value="1"/>
</dbReference>
<feature type="transmembrane region" description="Helical" evidence="7">
    <location>
        <begin position="259"/>
        <end position="280"/>
    </location>
</feature>
<name>A0A438K8K1_VITVI</name>
<keyword evidence="5 7" id="KW-0472">Membrane</keyword>
<evidence type="ECO:0000256" key="2">
    <source>
        <dbReference type="ARBA" id="ARBA00009142"/>
    </source>
</evidence>
<feature type="transmembrane region" description="Helical" evidence="7">
    <location>
        <begin position="78"/>
        <end position="108"/>
    </location>
</feature>
<dbReference type="InterPro" id="IPR002781">
    <property type="entry name" value="TM_pro_TauE-like"/>
</dbReference>
<keyword evidence="4 7" id="KW-1133">Transmembrane helix</keyword>
<evidence type="ECO:0000313" key="10">
    <source>
        <dbReference type="Proteomes" id="UP000288805"/>
    </source>
</evidence>
<comment type="subcellular location">
    <subcellularLocation>
        <location evidence="1">Membrane</location>
        <topology evidence="1">Multi-pass membrane protein</topology>
    </subcellularLocation>
</comment>
<feature type="chain" id="PRO_5019453570" evidence="8">
    <location>
        <begin position="23"/>
        <end position="502"/>
    </location>
</feature>
<evidence type="ECO:0000256" key="6">
    <source>
        <dbReference type="SAM" id="MobiDB-lite"/>
    </source>
</evidence>
<feature type="transmembrane region" description="Helical" evidence="7">
    <location>
        <begin position="458"/>
        <end position="479"/>
    </location>
</feature>
<evidence type="ECO:0000256" key="3">
    <source>
        <dbReference type="ARBA" id="ARBA00022692"/>
    </source>
</evidence>
<evidence type="ECO:0000256" key="1">
    <source>
        <dbReference type="ARBA" id="ARBA00004141"/>
    </source>
</evidence>
<keyword evidence="8" id="KW-0732">Signal</keyword>
<dbReference type="EMBL" id="QGNW01000013">
    <property type="protein sequence ID" value="RVX17541.1"/>
    <property type="molecule type" value="Genomic_DNA"/>
</dbReference>
<comment type="caution">
    <text evidence="9">The sequence shown here is derived from an EMBL/GenBank/DDBJ whole genome shotgun (WGS) entry which is preliminary data.</text>
</comment>
<feature type="transmembrane region" description="Helical" evidence="7">
    <location>
        <begin position="427"/>
        <end position="446"/>
    </location>
</feature>
<dbReference type="GO" id="GO:0016020">
    <property type="term" value="C:membrane"/>
    <property type="evidence" value="ECO:0007669"/>
    <property type="project" value="UniProtKB-SubCell"/>
</dbReference>
<dbReference type="Proteomes" id="UP000288805">
    <property type="component" value="Unassembled WGS sequence"/>
</dbReference>
<feature type="transmembrane region" description="Helical" evidence="7">
    <location>
        <begin position="335"/>
        <end position="365"/>
    </location>
</feature>
<sequence>MAGFGTKWLMLMILCSFMLASAFVSGERSFKHEASTFNVTKEAGFNSNYLSKVVNFLWQSDRSGYQHVWPEMEFGWQIVVGSIIGFFGAAFGSVGGVGGGGIFVPMLSLVIGFDPKSATALSKCMIMGAAGSTVYYNLKLRHPTLDMPIIDYDLALLFQPMLMMGISIGVAFNVLFADWMVTVLLIVLFLGTSTKAFLKGVETWKKETIMKREAAKRLGTNGNGTEEVEYKPLPSGPSNGTQSATNKSKELEVSIIENVYWKELGLLVFVWVAFLALQIAKNNTATCSMAYWVLNFMQIPVSVGVSLYEAVSLYKGRRIIASKGDAGTNFRVHQLILYCFCGVLAGIVGGLLGLGGGFILGPLFLELGVPPQKWDIVVTTTYLPIQSVFNSITLEQVSSATATFAMTFSSSMSVVEYYLLKRFPVPYAVYLVLVATIAAFIGQHVVRRLISILGRASLIIFILAFTIFISAISLGGVGISNMIGKIERHEYMGFENLCRYEV</sequence>
<gene>
    <name evidence="9" type="primary">VvCHDp000272_5</name>
    <name evidence="9" type="ORF">CK203_003889</name>
</gene>
<protein>
    <submittedName>
        <fullName evidence="9">Sulfite exporter TauE/SafE family protein 3</fullName>
    </submittedName>
</protein>
<dbReference type="Pfam" id="PF01925">
    <property type="entry name" value="TauE"/>
    <property type="match status" value="1"/>
</dbReference>
<comment type="similarity">
    <text evidence="2">Belongs to the 4-toluene sulfonate uptake permease (TSUP) (TC 2.A.102) family.</text>
</comment>
<feature type="transmembrane region" description="Helical" evidence="7">
    <location>
        <begin position="158"/>
        <end position="190"/>
    </location>
</feature>
<evidence type="ECO:0000313" key="9">
    <source>
        <dbReference type="EMBL" id="RVX17541.1"/>
    </source>
</evidence>
<feature type="compositionally biased region" description="Polar residues" evidence="6">
    <location>
        <begin position="236"/>
        <end position="245"/>
    </location>
</feature>
<feature type="signal peptide" evidence="8">
    <location>
        <begin position="1"/>
        <end position="22"/>
    </location>
</feature>
<evidence type="ECO:0000256" key="8">
    <source>
        <dbReference type="SAM" id="SignalP"/>
    </source>
</evidence>